<reference evidence="3" key="1">
    <citation type="submission" date="2021-01" db="EMBL/GenBank/DDBJ databases">
        <authorList>
            <person name="Kaushik A."/>
        </authorList>
    </citation>
    <scope>NUCLEOTIDE SEQUENCE</scope>
    <source>
        <strain evidence="3">AG1-1C</strain>
    </source>
</reference>
<dbReference type="Pfam" id="PF12770">
    <property type="entry name" value="CHAT"/>
    <property type="match status" value="1"/>
</dbReference>
<feature type="domain" description="CHAT" evidence="2">
    <location>
        <begin position="937"/>
        <end position="1217"/>
    </location>
</feature>
<protein>
    <recommendedName>
        <fullName evidence="2">CHAT domain-containing protein</fullName>
    </recommendedName>
</protein>
<dbReference type="SUPFAM" id="SSF48452">
    <property type="entry name" value="TPR-like"/>
    <property type="match status" value="2"/>
</dbReference>
<feature type="compositionally biased region" description="Polar residues" evidence="1">
    <location>
        <begin position="11"/>
        <end position="34"/>
    </location>
</feature>
<dbReference type="EMBL" id="CAJMWS010000015">
    <property type="protein sequence ID" value="CAE6337478.1"/>
    <property type="molecule type" value="Genomic_DNA"/>
</dbReference>
<dbReference type="Gene3D" id="1.25.40.10">
    <property type="entry name" value="Tetratricopeptide repeat domain"/>
    <property type="match status" value="3"/>
</dbReference>
<accession>A0A8H2W6C1</accession>
<dbReference type="Proteomes" id="UP000663846">
    <property type="component" value="Unassembled WGS sequence"/>
</dbReference>
<evidence type="ECO:0000259" key="2">
    <source>
        <dbReference type="Pfam" id="PF12770"/>
    </source>
</evidence>
<evidence type="ECO:0000256" key="1">
    <source>
        <dbReference type="SAM" id="MobiDB-lite"/>
    </source>
</evidence>
<dbReference type="PANTHER" id="PTHR19959:SF119">
    <property type="entry name" value="FUNGAL LIPASE-LIKE DOMAIN-CONTAINING PROTEIN"/>
    <property type="match status" value="1"/>
</dbReference>
<dbReference type="AlphaFoldDB" id="A0A8H2W6C1"/>
<dbReference type="SUPFAM" id="SSF81901">
    <property type="entry name" value="HCP-like"/>
    <property type="match status" value="2"/>
</dbReference>
<feature type="region of interest" description="Disordered" evidence="1">
    <location>
        <begin position="1"/>
        <end position="42"/>
    </location>
</feature>
<dbReference type="InterPro" id="IPR011990">
    <property type="entry name" value="TPR-like_helical_dom_sf"/>
</dbReference>
<organism evidence="3 4">
    <name type="scientific">Rhizoctonia solani</name>
    <dbReference type="NCBI Taxonomy" id="456999"/>
    <lineage>
        <taxon>Eukaryota</taxon>
        <taxon>Fungi</taxon>
        <taxon>Dikarya</taxon>
        <taxon>Basidiomycota</taxon>
        <taxon>Agaricomycotina</taxon>
        <taxon>Agaricomycetes</taxon>
        <taxon>Cantharellales</taxon>
        <taxon>Ceratobasidiaceae</taxon>
        <taxon>Rhizoctonia</taxon>
    </lineage>
</organism>
<dbReference type="PANTHER" id="PTHR19959">
    <property type="entry name" value="KINESIN LIGHT CHAIN"/>
    <property type="match status" value="1"/>
</dbReference>
<dbReference type="InterPro" id="IPR024983">
    <property type="entry name" value="CHAT_dom"/>
</dbReference>
<name>A0A8H2W6C1_9AGAM</name>
<sequence length="1217" mass="137077">MSRKPLIAMESRNSPVEIQQREPQNISEQVSESNRGSKEQQEGLVRGLNTDLPPDHLSDEGLHKLGQSHYNQFRRSNEMSDIEKAIEYGTHACDLTPEEHPGLSDRLTCLGAYHDTRFRQLGKAEDAEKSIGYLARSLALTPDSHPDFSFRLANLGISYNLRYQHLGKLEDLDKSIAYRSRALALTPDDHPHLLSRLAQLGASHSYRYRRLGKLDDLEKACEYRAHAVKLTPDGDPNLSQRLAELGTSSTDRYQRLGEFGDLEKALEYRSRALELTPNGHPDRPERFAHIGVSYGHRYQRLNEISDLEKSIEYRTRALELTPDGHPELPRRLANLAVPYGDRYHRFDQVDDLEKMTEYFSRALKLTPKGHPDLRRWLAGLGASYTTRYQRLDVLGDVDSAIEYQSQALELTPVGHPELPYLLSDIGVSYTYRYRRMGGIEDLKKAIEHRIGALKITPNGHPDQPRLLAFLGESYTDRYRRLGDLDDLERSIEHKSQALHLTPGDHPSLPDRLADLGVSYSDRYRRLAKLKDLEKSIEYISRALELTPDGHPNLSLRNNSLGVSYEHRYRLMGEPDDLEKSIKLRSHALTLAPDGHPDLPYWLTGLGSSYFDRYLRMGALNDLKMAMDYGSRALFLTPDGHPDLSLRHFSWALSCFYQYQHTGDPTHLNNSLDSFRKASQLLTGPPRDVFDFAFRWAKLASEHDSLSCIEAFRVTVELLPHFIWLGSTTSQRYQDLTLAENVAVRAASAAILSSEYRLALEWLEHARCIVWNQSLMLRSPVHNLKLSHPELGTRLQTVAKQLHDAGSEPVSSHRVSSGSIAPEERHDLANEYSNLLAEVRQLPGFEDFLRPTKVDNLMHAARHGPVVVIVCHEGLCNALLILPEQEHISHLHLPNFTEEKAQRARSEIESSLRRKGLQERGVKVLPLQEPSEDIPSVLATIWDGIIKPILDHLGYLNDDPNKDLPHITWCPTGAISFLLLHAAGDYEQPRSRVFDYVISSYTPTLTALLASVPSMLSRESRVLAIGQEATPGHTYLPGTTKELACVKAHVENIAEYAQLIEDEATTAVVLDAMEEHDWVHLACHAHQNVVNPTKSGFYLHDGTLDLTAINQRSFKNKGLAFLSACQTATGDEKLPDEAIHLASGMLMAGYPSVIGTLWSVIDDDAPFITDKVYAELMKDGKVGSGEAGRALHYAVAALREKVGEQEFGRWVPYIHIGS</sequence>
<evidence type="ECO:0000313" key="3">
    <source>
        <dbReference type="EMBL" id="CAE6337478.1"/>
    </source>
</evidence>
<gene>
    <name evidence="3" type="ORF">RDB_LOCUS1496</name>
</gene>
<proteinExistence type="predicted"/>
<evidence type="ECO:0000313" key="4">
    <source>
        <dbReference type="Proteomes" id="UP000663846"/>
    </source>
</evidence>
<comment type="caution">
    <text evidence="3">The sequence shown here is derived from an EMBL/GenBank/DDBJ whole genome shotgun (WGS) entry which is preliminary data.</text>
</comment>